<comment type="caution">
    <text evidence="2">The sequence shown here is derived from an EMBL/GenBank/DDBJ whole genome shotgun (WGS) entry which is preliminary data.</text>
</comment>
<gene>
    <name evidence="2" type="ORF">V6N12_067660</name>
</gene>
<evidence type="ECO:0000256" key="1">
    <source>
        <dbReference type="SAM" id="MobiDB-lite"/>
    </source>
</evidence>
<dbReference type="EMBL" id="JBBPBM010000157">
    <property type="protein sequence ID" value="KAK8502981.1"/>
    <property type="molecule type" value="Genomic_DNA"/>
</dbReference>
<proteinExistence type="predicted"/>
<accession>A0ABR2B7N2</accession>
<sequence length="88" mass="9624">MLLWVDLSVRKRSSSAAGNKKMRKGENDGNLKDMSSGVVVDDTGRILMASSKRIATIAMPQLGHINALTKPAYSHQLFNAAQTYCPYP</sequence>
<protein>
    <submittedName>
        <fullName evidence="2">Uncharacterized protein</fullName>
    </submittedName>
</protein>
<keyword evidence="3" id="KW-1185">Reference proteome</keyword>
<dbReference type="Proteomes" id="UP001472677">
    <property type="component" value="Unassembled WGS sequence"/>
</dbReference>
<evidence type="ECO:0000313" key="3">
    <source>
        <dbReference type="Proteomes" id="UP001472677"/>
    </source>
</evidence>
<evidence type="ECO:0000313" key="2">
    <source>
        <dbReference type="EMBL" id="KAK8502981.1"/>
    </source>
</evidence>
<organism evidence="2 3">
    <name type="scientific">Hibiscus sabdariffa</name>
    <name type="common">roselle</name>
    <dbReference type="NCBI Taxonomy" id="183260"/>
    <lineage>
        <taxon>Eukaryota</taxon>
        <taxon>Viridiplantae</taxon>
        <taxon>Streptophyta</taxon>
        <taxon>Embryophyta</taxon>
        <taxon>Tracheophyta</taxon>
        <taxon>Spermatophyta</taxon>
        <taxon>Magnoliopsida</taxon>
        <taxon>eudicotyledons</taxon>
        <taxon>Gunneridae</taxon>
        <taxon>Pentapetalae</taxon>
        <taxon>rosids</taxon>
        <taxon>malvids</taxon>
        <taxon>Malvales</taxon>
        <taxon>Malvaceae</taxon>
        <taxon>Malvoideae</taxon>
        <taxon>Hibiscus</taxon>
    </lineage>
</organism>
<name>A0ABR2B7N2_9ROSI</name>
<feature type="region of interest" description="Disordered" evidence="1">
    <location>
        <begin position="13"/>
        <end position="34"/>
    </location>
</feature>
<reference evidence="2 3" key="1">
    <citation type="journal article" date="2024" name="G3 (Bethesda)">
        <title>Genome assembly of Hibiscus sabdariffa L. provides insights into metabolisms of medicinal natural products.</title>
        <authorList>
            <person name="Kim T."/>
        </authorList>
    </citation>
    <scope>NUCLEOTIDE SEQUENCE [LARGE SCALE GENOMIC DNA]</scope>
    <source>
        <strain evidence="2">TK-2024</strain>
        <tissue evidence="2">Old leaves</tissue>
    </source>
</reference>